<dbReference type="InterPro" id="IPR003594">
    <property type="entry name" value="HATPase_dom"/>
</dbReference>
<dbReference type="InterPro" id="IPR027417">
    <property type="entry name" value="P-loop_NTPase"/>
</dbReference>
<dbReference type="SUPFAM" id="SSF52402">
    <property type="entry name" value="Adenine nucleotide alpha hydrolases-like"/>
    <property type="match status" value="1"/>
</dbReference>
<dbReference type="SUPFAM" id="SSF55874">
    <property type="entry name" value="ATPase domain of HSP90 chaperone/DNA topoisomerase II/histidine kinase"/>
    <property type="match status" value="1"/>
</dbReference>
<name>A0A090CZ70_9BACT</name>
<evidence type="ECO:0000256" key="2">
    <source>
        <dbReference type="ARBA" id="ARBA00004141"/>
    </source>
</evidence>
<dbReference type="Pfam" id="PF02702">
    <property type="entry name" value="KdpD"/>
    <property type="match status" value="1"/>
</dbReference>
<keyword evidence="16" id="KW-1185">Reference proteome</keyword>
<keyword evidence="12 13" id="KW-0472">Membrane</keyword>
<keyword evidence="11" id="KW-0902">Two-component regulatory system</keyword>
<dbReference type="Gene3D" id="1.20.120.620">
    <property type="entry name" value="Backbone structure of the membrane domain of e. Coli histidine kinase receptor kdpd"/>
    <property type="match status" value="1"/>
</dbReference>
<dbReference type="SMART" id="SM00387">
    <property type="entry name" value="HATPase_c"/>
    <property type="match status" value="1"/>
</dbReference>
<dbReference type="CDD" id="cd00075">
    <property type="entry name" value="HATPase"/>
    <property type="match status" value="1"/>
</dbReference>
<evidence type="ECO:0000256" key="7">
    <source>
        <dbReference type="ARBA" id="ARBA00022741"/>
    </source>
</evidence>
<comment type="catalytic activity">
    <reaction evidence="1">
        <text>ATP + protein L-histidine = ADP + protein N-phospho-L-histidine.</text>
        <dbReference type="EC" id="2.7.13.3"/>
    </reaction>
</comment>
<dbReference type="eggNOG" id="COG2205">
    <property type="taxonomic scope" value="Bacteria"/>
</dbReference>
<dbReference type="OrthoDB" id="9806130at2"/>
<dbReference type="InterPro" id="IPR052023">
    <property type="entry name" value="Histidine_kinase_KdpD"/>
</dbReference>
<keyword evidence="8" id="KW-0418">Kinase</keyword>
<dbReference type="SUPFAM" id="SSF55781">
    <property type="entry name" value="GAF domain-like"/>
    <property type="match status" value="1"/>
</dbReference>
<gene>
    <name evidence="15" type="primary">kdpD</name>
    <name evidence="15" type="ORF">CSEC_1235</name>
</gene>
<feature type="transmembrane region" description="Helical" evidence="13">
    <location>
        <begin position="394"/>
        <end position="414"/>
    </location>
</feature>
<accession>A0A090CZ70</accession>
<dbReference type="InterPro" id="IPR004358">
    <property type="entry name" value="Sig_transdc_His_kin-like_C"/>
</dbReference>
<keyword evidence="6 13" id="KW-0812">Transmembrane</keyword>
<reference evidence="15" key="1">
    <citation type="submission" date="2013-12" db="EMBL/GenBank/DDBJ databases">
        <authorList>
            <person name="Linke B."/>
        </authorList>
    </citation>
    <scope>NUCLEOTIDE SEQUENCE [LARGE SCALE GENOMIC DNA]</scope>
    <source>
        <strain evidence="15">CRIB-18</strain>
    </source>
</reference>
<dbReference type="STRING" id="1437425.CSEC_1235"/>
<dbReference type="GO" id="GO:0005737">
    <property type="term" value="C:cytoplasm"/>
    <property type="evidence" value="ECO:0007669"/>
    <property type="project" value="UniProtKB-ARBA"/>
</dbReference>
<proteinExistence type="predicted"/>
<dbReference type="InterPro" id="IPR003852">
    <property type="entry name" value="Sig_transdc_His_kinase_KdpD_N"/>
</dbReference>
<organism evidence="15 16">
    <name type="scientific">Candidatus Criblamydia sequanensis CRIB-18</name>
    <dbReference type="NCBI Taxonomy" id="1437425"/>
    <lineage>
        <taxon>Bacteria</taxon>
        <taxon>Pseudomonadati</taxon>
        <taxon>Chlamydiota</taxon>
        <taxon>Chlamydiia</taxon>
        <taxon>Parachlamydiales</taxon>
        <taxon>Candidatus Criblamydiaceae</taxon>
        <taxon>Candidatus Criblamydia</taxon>
    </lineage>
</organism>
<dbReference type="FunFam" id="3.40.50.300:FF:000483">
    <property type="entry name" value="Sensor histidine kinase KdpD"/>
    <property type="match status" value="1"/>
</dbReference>
<evidence type="ECO:0000256" key="12">
    <source>
        <dbReference type="ARBA" id="ARBA00023136"/>
    </source>
</evidence>
<evidence type="ECO:0000259" key="14">
    <source>
        <dbReference type="PROSITE" id="PS50109"/>
    </source>
</evidence>
<dbReference type="InterPro" id="IPR005467">
    <property type="entry name" value="His_kinase_dom"/>
</dbReference>
<dbReference type="PANTHER" id="PTHR45569">
    <property type="entry name" value="SENSOR PROTEIN KDPD"/>
    <property type="match status" value="1"/>
</dbReference>
<dbReference type="GO" id="GO:0000155">
    <property type="term" value="F:phosphorelay sensor kinase activity"/>
    <property type="evidence" value="ECO:0007669"/>
    <property type="project" value="InterPro"/>
</dbReference>
<dbReference type="Gene3D" id="3.30.565.10">
    <property type="entry name" value="Histidine kinase-like ATPase, C-terminal domain"/>
    <property type="match status" value="1"/>
</dbReference>
<dbReference type="AlphaFoldDB" id="A0A090CZ70"/>
<keyword evidence="7" id="KW-0547">Nucleotide-binding</keyword>
<feature type="domain" description="Histidine kinase" evidence="14">
    <location>
        <begin position="665"/>
        <end position="875"/>
    </location>
</feature>
<dbReference type="RefSeq" id="WP_041017606.1">
    <property type="nucleotide sequence ID" value="NZ_CCEJ010000005.1"/>
</dbReference>
<dbReference type="Pfam" id="PF02518">
    <property type="entry name" value="HATPase_c"/>
    <property type="match status" value="1"/>
</dbReference>
<dbReference type="EMBL" id="CCEJ010000005">
    <property type="protein sequence ID" value="CDR34056.1"/>
    <property type="molecule type" value="Genomic_DNA"/>
</dbReference>
<dbReference type="GO" id="GO:0005886">
    <property type="term" value="C:plasma membrane"/>
    <property type="evidence" value="ECO:0007669"/>
    <property type="project" value="TreeGrafter"/>
</dbReference>
<dbReference type="Proteomes" id="UP000031552">
    <property type="component" value="Unassembled WGS sequence"/>
</dbReference>
<comment type="subcellular location">
    <subcellularLocation>
        <location evidence="2">Membrane</location>
        <topology evidence="2">Multi-pass membrane protein</topology>
    </subcellularLocation>
</comment>
<comment type="caution">
    <text evidence="15">The sequence shown here is derived from an EMBL/GenBank/DDBJ whole genome shotgun (WGS) entry which is preliminary data.</text>
</comment>
<dbReference type="PROSITE" id="PS50109">
    <property type="entry name" value="HIS_KIN"/>
    <property type="match status" value="1"/>
</dbReference>
<dbReference type="EC" id="2.7.13.3" evidence="3"/>
<evidence type="ECO:0000256" key="1">
    <source>
        <dbReference type="ARBA" id="ARBA00000085"/>
    </source>
</evidence>
<dbReference type="PANTHER" id="PTHR45569:SF1">
    <property type="entry name" value="SENSOR PROTEIN KDPD"/>
    <property type="match status" value="1"/>
</dbReference>
<reference evidence="15" key="2">
    <citation type="submission" date="2014-09" db="EMBL/GenBank/DDBJ databases">
        <title>Criblamydia sequanensis harbors a mega-plasmid encoding arsenite resistance.</title>
        <authorList>
            <person name="Bertelli C."/>
            <person name="Goesmann A."/>
            <person name="Greub G."/>
        </authorList>
    </citation>
    <scope>NUCLEOTIDE SEQUENCE [LARGE SCALE GENOMIC DNA]</scope>
    <source>
        <strain evidence="15">CRIB-18</strain>
    </source>
</reference>
<evidence type="ECO:0000256" key="4">
    <source>
        <dbReference type="ARBA" id="ARBA00022553"/>
    </source>
</evidence>
<protein>
    <recommendedName>
        <fullName evidence="3">histidine kinase</fullName>
        <ecNumber evidence="3">2.7.13.3</ecNumber>
    </recommendedName>
</protein>
<keyword evidence="9" id="KW-0067">ATP-binding</keyword>
<sequence length="876" mass="100325">MTPDERLDPDELLKAVQETEKKQKLGKLKIFFGMAAGVGKTYSMLEAAHNLMKEGVNLIVGVVNTHGRMETEKLLAGLPLLPEKWVKYKDTVFEELDLEAILKAKPDLVLIDELAHTNVPGSKHPKRWQDVLELLEAGIDVYTTLNVQHIESRKDLVENITGIKVNETVPDLLLEHADTLEIIDISPNELLQRLNEGKVYFPEQSKIAAQNFFQKDNLTALREIALRLTAEKVDHDLHGMLIKGKKWRTRERLMVAISSSPSSQQLIRAARKLAFELDAPWYAVYVDTGVKLNDQDQLRLNAHLNLASELGALTITTHDLDIVAGLNRIAKQKGVTRIIVGRPPVKRNRVINLFSQNIIERIEKENKDVDIIVLRQDKATSLFRKSHDFHREPIPFVSYLYALITIAAITFFGYALLPYVGYKSVGFVYLLGILILNFFLNRGPIFFAAILSAFAWNYLFIPPLFTLAIHDPEDIALITIYFITAFLLGFLTRRLREQDQFLHQREEKMEKLYEIEQEIAESATMEALISRVTERLELMFDGFFNILVKTDEGSIKFDSKINQDEKEKAVASLVFQTGQMAGWSTNTLPSVNSLYLPIKFSKEAVGVLVYTPNNKRTLSRDELNFLQTVNHHLGIYIERHFFEQKIHYEDYTRQIEKIHQSLFHTLNRNFYMPLEQILNILAEIKKAPEKPIEKKLLSKLDDFIQNLKFIIDNVIALSEIESGYVRLNIERLPIQKLIDEVLENVKFLTKDEAVEAKGQLNLMAPFDFKLLKLALNNLIVNAFEYSNFKGPIEIEVRSLEDSFEIKVCDHGPGIPKEVHPYIFDKFYRVSGEDKPGLGLGLSLVRSVIEMHQGRIEVKNKEEGGVEFTLILPLKKE</sequence>
<keyword evidence="5 15" id="KW-0808">Transferase</keyword>
<evidence type="ECO:0000256" key="10">
    <source>
        <dbReference type="ARBA" id="ARBA00022989"/>
    </source>
</evidence>
<feature type="transmembrane region" description="Helical" evidence="13">
    <location>
        <begin position="446"/>
        <end position="469"/>
    </location>
</feature>
<evidence type="ECO:0000256" key="13">
    <source>
        <dbReference type="SAM" id="Phobius"/>
    </source>
</evidence>
<dbReference type="PRINTS" id="PR00344">
    <property type="entry name" value="BCTRLSENSOR"/>
</dbReference>
<feature type="transmembrane region" description="Helical" evidence="13">
    <location>
        <begin position="475"/>
        <end position="492"/>
    </location>
</feature>
<dbReference type="Gene3D" id="3.40.50.300">
    <property type="entry name" value="P-loop containing nucleotide triphosphate hydrolases"/>
    <property type="match status" value="1"/>
</dbReference>
<evidence type="ECO:0000256" key="11">
    <source>
        <dbReference type="ARBA" id="ARBA00023012"/>
    </source>
</evidence>
<evidence type="ECO:0000256" key="8">
    <source>
        <dbReference type="ARBA" id="ARBA00022777"/>
    </source>
</evidence>
<evidence type="ECO:0000256" key="9">
    <source>
        <dbReference type="ARBA" id="ARBA00022840"/>
    </source>
</evidence>
<dbReference type="InterPro" id="IPR025201">
    <property type="entry name" value="KdpD_TM"/>
</dbReference>
<keyword evidence="4" id="KW-0597">Phosphoprotein</keyword>
<evidence type="ECO:0000256" key="6">
    <source>
        <dbReference type="ARBA" id="ARBA00022692"/>
    </source>
</evidence>
<dbReference type="Gene3D" id="3.30.450.40">
    <property type="match status" value="1"/>
</dbReference>
<evidence type="ECO:0000256" key="3">
    <source>
        <dbReference type="ARBA" id="ARBA00012438"/>
    </source>
</evidence>
<dbReference type="InterPro" id="IPR036890">
    <property type="entry name" value="HATPase_C_sf"/>
</dbReference>
<keyword evidence="10 13" id="KW-1133">Transmembrane helix</keyword>
<dbReference type="InterPro" id="IPR038318">
    <property type="entry name" value="KdpD_sf"/>
</dbReference>
<feature type="transmembrane region" description="Helical" evidence="13">
    <location>
        <begin position="420"/>
        <end position="439"/>
    </location>
</feature>
<dbReference type="Pfam" id="PF13493">
    <property type="entry name" value="DUF4118"/>
    <property type="match status" value="1"/>
</dbReference>
<evidence type="ECO:0000313" key="15">
    <source>
        <dbReference type="EMBL" id="CDR34056.1"/>
    </source>
</evidence>
<dbReference type="InterPro" id="IPR029016">
    <property type="entry name" value="GAF-like_dom_sf"/>
</dbReference>
<evidence type="ECO:0000256" key="5">
    <source>
        <dbReference type="ARBA" id="ARBA00022679"/>
    </source>
</evidence>
<dbReference type="GO" id="GO:0005524">
    <property type="term" value="F:ATP binding"/>
    <property type="evidence" value="ECO:0007669"/>
    <property type="project" value="UniProtKB-KW"/>
</dbReference>
<evidence type="ECO:0000313" key="16">
    <source>
        <dbReference type="Proteomes" id="UP000031552"/>
    </source>
</evidence>